<dbReference type="PANTHER" id="PTHR43133">
    <property type="entry name" value="RNA POLYMERASE ECF-TYPE SIGMA FACTO"/>
    <property type="match status" value="1"/>
</dbReference>
<name>A0A9W6CT15_9MICO</name>
<dbReference type="InterPro" id="IPR013325">
    <property type="entry name" value="RNA_pol_sigma_r2"/>
</dbReference>
<dbReference type="Pfam" id="PF04542">
    <property type="entry name" value="Sigma70_r2"/>
    <property type="match status" value="1"/>
</dbReference>
<comment type="caution">
    <text evidence="9">The sequence shown here is derived from an EMBL/GenBank/DDBJ whole genome shotgun (WGS) entry which is preliminary data.</text>
</comment>
<dbReference type="PROSITE" id="PS01063">
    <property type="entry name" value="SIGMA70_ECF"/>
    <property type="match status" value="1"/>
</dbReference>
<dbReference type="SUPFAM" id="SSF88946">
    <property type="entry name" value="Sigma2 domain of RNA polymerase sigma factors"/>
    <property type="match status" value="1"/>
</dbReference>
<evidence type="ECO:0000313" key="10">
    <source>
        <dbReference type="Proteomes" id="UP001144396"/>
    </source>
</evidence>
<dbReference type="GO" id="GO:0006950">
    <property type="term" value="P:response to stress"/>
    <property type="evidence" value="ECO:0007669"/>
    <property type="project" value="UniProtKB-ARBA"/>
</dbReference>
<reference evidence="9" key="1">
    <citation type="submission" date="2022-12" db="EMBL/GenBank/DDBJ databases">
        <title>Reference genome sequencing for broad-spectrum identification of bacterial and archaeal isolates by mass spectrometry.</title>
        <authorList>
            <person name="Sekiguchi Y."/>
            <person name="Tourlousse D.M."/>
        </authorList>
    </citation>
    <scope>NUCLEOTIDE SEQUENCE</scope>
    <source>
        <strain evidence="9">14</strain>
    </source>
</reference>
<dbReference type="Gene3D" id="1.10.10.10">
    <property type="entry name" value="Winged helix-like DNA-binding domain superfamily/Winged helix DNA-binding domain"/>
    <property type="match status" value="1"/>
</dbReference>
<protein>
    <recommendedName>
        <fullName evidence="6">RNA polymerase sigma factor</fullName>
    </recommendedName>
</protein>
<sequence length="213" mass="24038">MLVDTIAATAPGAPEPLVVEDTTTARRQRRHVEDPANDDRRLAEAFRNGEEWAVAAAYGRWSRLVFTIAVRSLGNSQDAEDVTQQVFVKAWRSRERFDPERSLSAWLTGITRYAVADMHEARSRERRLAEAAAGELAVTQTVDPRMEERVLVADELSHLPPEPRRIMHLAYYEGLTHGQIAERTGMPLGTVKSHVRRSLTRMRARLEVDDAAL</sequence>
<dbReference type="InterPro" id="IPR036388">
    <property type="entry name" value="WH-like_DNA-bd_sf"/>
</dbReference>
<dbReference type="EMBL" id="BSDP01000001">
    <property type="protein sequence ID" value="GLI25870.1"/>
    <property type="molecule type" value="Genomic_DNA"/>
</dbReference>
<proteinExistence type="inferred from homology"/>
<dbReference type="InterPro" id="IPR000838">
    <property type="entry name" value="RNA_pol_sigma70_ECF_CS"/>
</dbReference>
<dbReference type="GO" id="GO:0006352">
    <property type="term" value="P:DNA-templated transcription initiation"/>
    <property type="evidence" value="ECO:0007669"/>
    <property type="project" value="InterPro"/>
</dbReference>
<dbReference type="CDD" id="cd06171">
    <property type="entry name" value="Sigma70_r4"/>
    <property type="match status" value="1"/>
</dbReference>
<feature type="domain" description="RNA polymerase sigma-70 region 2" evidence="7">
    <location>
        <begin position="58"/>
        <end position="124"/>
    </location>
</feature>
<accession>A0A9W6CT15</accession>
<keyword evidence="10" id="KW-1185">Reference proteome</keyword>
<keyword evidence="5 6" id="KW-0804">Transcription</keyword>
<feature type="domain" description="RNA polymerase sigma factor 70 region 4 type 2" evidence="8">
    <location>
        <begin position="152"/>
        <end position="202"/>
    </location>
</feature>
<dbReference type="NCBIfam" id="TIGR02937">
    <property type="entry name" value="sigma70-ECF"/>
    <property type="match status" value="1"/>
</dbReference>
<evidence type="ECO:0000259" key="7">
    <source>
        <dbReference type="Pfam" id="PF04542"/>
    </source>
</evidence>
<evidence type="ECO:0000256" key="6">
    <source>
        <dbReference type="RuleBase" id="RU000716"/>
    </source>
</evidence>
<dbReference type="PANTHER" id="PTHR43133:SF62">
    <property type="entry name" value="RNA POLYMERASE SIGMA FACTOR SIGZ"/>
    <property type="match status" value="1"/>
</dbReference>
<keyword evidence="2 6" id="KW-0805">Transcription regulation</keyword>
<gene>
    <name evidence="9" type="ORF">ARHIZOSPH14_01120</name>
</gene>
<comment type="similarity">
    <text evidence="1 6">Belongs to the sigma-70 factor family. ECF subfamily.</text>
</comment>
<dbReference type="InterPro" id="IPR039425">
    <property type="entry name" value="RNA_pol_sigma-70-like"/>
</dbReference>
<dbReference type="Pfam" id="PF08281">
    <property type="entry name" value="Sigma70_r4_2"/>
    <property type="match status" value="1"/>
</dbReference>
<evidence type="ECO:0000256" key="4">
    <source>
        <dbReference type="ARBA" id="ARBA00023125"/>
    </source>
</evidence>
<evidence type="ECO:0000256" key="1">
    <source>
        <dbReference type="ARBA" id="ARBA00010641"/>
    </source>
</evidence>
<dbReference type="AlphaFoldDB" id="A0A9W6CT15"/>
<dbReference type="InterPro" id="IPR014284">
    <property type="entry name" value="RNA_pol_sigma-70_dom"/>
</dbReference>
<dbReference type="GO" id="GO:0003677">
    <property type="term" value="F:DNA binding"/>
    <property type="evidence" value="ECO:0007669"/>
    <property type="project" value="UniProtKB-KW"/>
</dbReference>
<organism evidence="9 10">
    <name type="scientific">Agromyces rhizosphaerae</name>
    <dbReference type="NCBI Taxonomy" id="88374"/>
    <lineage>
        <taxon>Bacteria</taxon>
        <taxon>Bacillati</taxon>
        <taxon>Actinomycetota</taxon>
        <taxon>Actinomycetes</taxon>
        <taxon>Micrococcales</taxon>
        <taxon>Microbacteriaceae</taxon>
        <taxon>Agromyces</taxon>
    </lineage>
</organism>
<evidence type="ECO:0000313" key="9">
    <source>
        <dbReference type="EMBL" id="GLI25870.1"/>
    </source>
</evidence>
<dbReference type="InterPro" id="IPR013249">
    <property type="entry name" value="RNA_pol_sigma70_r4_t2"/>
</dbReference>
<evidence type="ECO:0000256" key="2">
    <source>
        <dbReference type="ARBA" id="ARBA00023015"/>
    </source>
</evidence>
<evidence type="ECO:0000256" key="3">
    <source>
        <dbReference type="ARBA" id="ARBA00023082"/>
    </source>
</evidence>
<keyword evidence="3 6" id="KW-0731">Sigma factor</keyword>
<dbReference type="SUPFAM" id="SSF88659">
    <property type="entry name" value="Sigma3 and sigma4 domains of RNA polymerase sigma factors"/>
    <property type="match status" value="1"/>
</dbReference>
<dbReference type="InterPro" id="IPR013324">
    <property type="entry name" value="RNA_pol_sigma_r3/r4-like"/>
</dbReference>
<dbReference type="GO" id="GO:0016987">
    <property type="term" value="F:sigma factor activity"/>
    <property type="evidence" value="ECO:0007669"/>
    <property type="project" value="UniProtKB-KW"/>
</dbReference>
<dbReference type="Gene3D" id="1.10.1740.10">
    <property type="match status" value="1"/>
</dbReference>
<dbReference type="InterPro" id="IPR007627">
    <property type="entry name" value="RNA_pol_sigma70_r2"/>
</dbReference>
<evidence type="ECO:0000259" key="8">
    <source>
        <dbReference type="Pfam" id="PF08281"/>
    </source>
</evidence>
<keyword evidence="4 6" id="KW-0238">DNA-binding</keyword>
<dbReference type="Proteomes" id="UP001144396">
    <property type="component" value="Unassembled WGS sequence"/>
</dbReference>
<evidence type="ECO:0000256" key="5">
    <source>
        <dbReference type="ARBA" id="ARBA00023163"/>
    </source>
</evidence>